<sequence length="75" mass="8842">MTRRRQQAWRLQDVAGETRQQRAWKMQDTVGSLPGIGQVYRATSHPKRIIWMVIVLVSLFQTVRQSTEIITQYLQ</sequence>
<dbReference type="Proteomes" id="UP000324222">
    <property type="component" value="Unassembled WGS sequence"/>
</dbReference>
<accession>A0A5B7IJ58</accession>
<evidence type="ECO:0000313" key="1">
    <source>
        <dbReference type="EMBL" id="MPC80848.1"/>
    </source>
</evidence>
<dbReference type="EMBL" id="VSRR010055172">
    <property type="protein sequence ID" value="MPC80848.1"/>
    <property type="molecule type" value="Genomic_DNA"/>
</dbReference>
<evidence type="ECO:0000313" key="2">
    <source>
        <dbReference type="Proteomes" id="UP000324222"/>
    </source>
</evidence>
<dbReference type="AlphaFoldDB" id="A0A5B7IJ58"/>
<comment type="caution">
    <text evidence="1">The sequence shown here is derived from an EMBL/GenBank/DDBJ whole genome shotgun (WGS) entry which is preliminary data.</text>
</comment>
<name>A0A5B7IJ58_PORTR</name>
<organism evidence="1 2">
    <name type="scientific">Portunus trituberculatus</name>
    <name type="common">Swimming crab</name>
    <name type="synonym">Neptunus trituberculatus</name>
    <dbReference type="NCBI Taxonomy" id="210409"/>
    <lineage>
        <taxon>Eukaryota</taxon>
        <taxon>Metazoa</taxon>
        <taxon>Ecdysozoa</taxon>
        <taxon>Arthropoda</taxon>
        <taxon>Crustacea</taxon>
        <taxon>Multicrustacea</taxon>
        <taxon>Malacostraca</taxon>
        <taxon>Eumalacostraca</taxon>
        <taxon>Eucarida</taxon>
        <taxon>Decapoda</taxon>
        <taxon>Pleocyemata</taxon>
        <taxon>Brachyura</taxon>
        <taxon>Eubrachyura</taxon>
        <taxon>Portunoidea</taxon>
        <taxon>Portunidae</taxon>
        <taxon>Portuninae</taxon>
        <taxon>Portunus</taxon>
    </lineage>
</organism>
<protein>
    <submittedName>
        <fullName evidence="1">Uncharacterized protein</fullName>
    </submittedName>
</protein>
<reference evidence="1 2" key="1">
    <citation type="submission" date="2019-05" db="EMBL/GenBank/DDBJ databases">
        <title>Another draft genome of Portunus trituberculatus and its Hox gene families provides insights of decapod evolution.</title>
        <authorList>
            <person name="Jeong J.-H."/>
            <person name="Song I."/>
            <person name="Kim S."/>
            <person name="Choi T."/>
            <person name="Kim D."/>
            <person name="Ryu S."/>
            <person name="Kim W."/>
        </authorList>
    </citation>
    <scope>NUCLEOTIDE SEQUENCE [LARGE SCALE GENOMIC DNA]</scope>
    <source>
        <tissue evidence="1">Muscle</tissue>
    </source>
</reference>
<keyword evidence="2" id="KW-1185">Reference proteome</keyword>
<gene>
    <name evidence="1" type="ORF">E2C01_075441</name>
</gene>
<proteinExistence type="predicted"/>